<comment type="caution">
    <text evidence="2">The sequence shown here is derived from an EMBL/GenBank/DDBJ whole genome shotgun (WGS) entry which is preliminary data.</text>
</comment>
<feature type="region of interest" description="Disordered" evidence="1">
    <location>
        <begin position="76"/>
        <end position="121"/>
    </location>
</feature>
<evidence type="ECO:0000256" key="1">
    <source>
        <dbReference type="SAM" id="MobiDB-lite"/>
    </source>
</evidence>
<organism evidence="2 3">
    <name type="scientific">Tanacetum coccineum</name>
    <dbReference type="NCBI Taxonomy" id="301880"/>
    <lineage>
        <taxon>Eukaryota</taxon>
        <taxon>Viridiplantae</taxon>
        <taxon>Streptophyta</taxon>
        <taxon>Embryophyta</taxon>
        <taxon>Tracheophyta</taxon>
        <taxon>Spermatophyta</taxon>
        <taxon>Magnoliopsida</taxon>
        <taxon>eudicotyledons</taxon>
        <taxon>Gunneridae</taxon>
        <taxon>Pentapetalae</taxon>
        <taxon>asterids</taxon>
        <taxon>campanulids</taxon>
        <taxon>Asterales</taxon>
        <taxon>Asteraceae</taxon>
        <taxon>Asteroideae</taxon>
        <taxon>Anthemideae</taxon>
        <taxon>Anthemidinae</taxon>
        <taxon>Tanacetum</taxon>
    </lineage>
</organism>
<dbReference type="PANTHER" id="PTHR45023:SF4">
    <property type="entry name" value="GLYCINE-RICH PROTEIN-RELATED"/>
    <property type="match status" value="1"/>
</dbReference>
<dbReference type="PANTHER" id="PTHR45023">
    <property type="match status" value="1"/>
</dbReference>
<keyword evidence="3" id="KW-1185">Reference proteome</keyword>
<evidence type="ECO:0000313" key="3">
    <source>
        <dbReference type="Proteomes" id="UP001151760"/>
    </source>
</evidence>
<reference evidence="2" key="1">
    <citation type="journal article" date="2022" name="Int. J. Mol. Sci.">
        <title>Draft Genome of Tanacetum Coccineum: Genomic Comparison of Closely Related Tanacetum-Family Plants.</title>
        <authorList>
            <person name="Yamashiro T."/>
            <person name="Shiraishi A."/>
            <person name="Nakayama K."/>
            <person name="Satake H."/>
        </authorList>
    </citation>
    <scope>NUCLEOTIDE SEQUENCE</scope>
</reference>
<gene>
    <name evidence="2" type="ORF">Tco_0803141</name>
</gene>
<sequence length="150" mass="16749">MVTRKWTRMHGDCQLFNGIYKHLNRKSGESDANLVENAKTTYHDRTGKNFLYPNVWNILKNYPKWDAAEPIDANNLQELFGPDPRERLAGKQRAPKKQKLVETTSAGGSTGGSTGGSQSESISSLCKELEFLMIDHSSLPPAKRAIITTQ</sequence>
<accession>A0ABQ5A553</accession>
<proteinExistence type="predicted"/>
<name>A0ABQ5A553_9ASTR</name>
<evidence type="ECO:0008006" key="4">
    <source>
        <dbReference type="Google" id="ProtNLM"/>
    </source>
</evidence>
<dbReference type="Proteomes" id="UP001151760">
    <property type="component" value="Unassembled WGS sequence"/>
</dbReference>
<protein>
    <recommendedName>
        <fullName evidence="4">No apical meristem-associated C-terminal domain-containing protein</fullName>
    </recommendedName>
</protein>
<reference evidence="2" key="2">
    <citation type="submission" date="2022-01" db="EMBL/GenBank/DDBJ databases">
        <authorList>
            <person name="Yamashiro T."/>
            <person name="Shiraishi A."/>
            <person name="Satake H."/>
            <person name="Nakayama K."/>
        </authorList>
    </citation>
    <scope>NUCLEOTIDE SEQUENCE</scope>
</reference>
<evidence type="ECO:0000313" key="2">
    <source>
        <dbReference type="EMBL" id="GJS96173.1"/>
    </source>
</evidence>
<dbReference type="EMBL" id="BQNB010011866">
    <property type="protein sequence ID" value="GJS96173.1"/>
    <property type="molecule type" value="Genomic_DNA"/>
</dbReference>